<evidence type="ECO:0000256" key="4">
    <source>
        <dbReference type="PIRSR" id="PIRSR640198-2"/>
    </source>
</evidence>
<keyword evidence="1 2" id="KW-0067">ATP-binding</keyword>
<dbReference type="InterPro" id="IPR025758">
    <property type="entry name" value="Fic/DOC_N"/>
</dbReference>
<accession>A0A1T0B0U4</accession>
<dbReference type="EMBL" id="MUYB01000026">
    <property type="protein sequence ID" value="OOS03539.1"/>
    <property type="molecule type" value="Genomic_DNA"/>
</dbReference>
<keyword evidence="1" id="KW-0808">Transferase</keyword>
<dbReference type="InterPro" id="IPR036597">
    <property type="entry name" value="Fido-like_dom_sf"/>
</dbReference>
<feature type="domain" description="Fido" evidence="5">
    <location>
        <begin position="111"/>
        <end position="260"/>
    </location>
</feature>
<comment type="catalytic activity">
    <reaction evidence="1">
        <text>L-threonyl-[protein] + ATP = 3-O-(5'-adenylyl)-L-threonyl-[protein] + diphosphate</text>
        <dbReference type="Rhea" id="RHEA:54292"/>
        <dbReference type="Rhea" id="RHEA-COMP:11060"/>
        <dbReference type="Rhea" id="RHEA-COMP:13847"/>
        <dbReference type="ChEBI" id="CHEBI:30013"/>
        <dbReference type="ChEBI" id="CHEBI:30616"/>
        <dbReference type="ChEBI" id="CHEBI:33019"/>
        <dbReference type="ChEBI" id="CHEBI:138113"/>
        <dbReference type="EC" id="2.7.7.108"/>
    </reaction>
</comment>
<keyword evidence="7" id="KW-1185">Reference proteome</keyword>
<dbReference type="PANTHER" id="PTHR13504:SF35">
    <property type="entry name" value="PROTEIN ADENYLYLTRANSFERASE SOFIC"/>
    <property type="match status" value="1"/>
</dbReference>
<evidence type="ECO:0000256" key="2">
    <source>
        <dbReference type="PIRSR" id="PIRSR038925-1"/>
    </source>
</evidence>
<evidence type="ECO:0000256" key="1">
    <source>
        <dbReference type="PIRNR" id="PIRNR038925"/>
    </source>
</evidence>
<gene>
    <name evidence="6" type="ORF">B0188_06585</name>
</gene>
<dbReference type="EC" id="2.7.7.108" evidence="1"/>
<dbReference type="InterPro" id="IPR003812">
    <property type="entry name" value="Fido"/>
</dbReference>
<protein>
    <recommendedName>
        <fullName evidence="1">Protein adenylyltransferase</fullName>
        <ecNumber evidence="1">2.7.7.108</ecNumber>
    </recommendedName>
    <alternativeName>
        <fullName evidence="1">AMPylator</fullName>
    </alternativeName>
</protein>
<dbReference type="GO" id="GO:0070733">
    <property type="term" value="F:AMPylase activity"/>
    <property type="evidence" value="ECO:0007669"/>
    <property type="project" value="UniProtKB-UniRule"/>
</dbReference>
<dbReference type="Pfam" id="PF21248">
    <property type="entry name" value="SoFic-like_C"/>
    <property type="match status" value="1"/>
</dbReference>
<dbReference type="Gene3D" id="1.10.3290.10">
    <property type="entry name" value="Fido-like domain"/>
    <property type="match status" value="1"/>
</dbReference>
<keyword evidence="1" id="KW-0548">Nucleotidyltransferase</keyword>
<dbReference type="InterPro" id="IPR048770">
    <property type="entry name" value="SoFic-like_C"/>
</dbReference>
<sequence>MKNWNPNLPYNHLPELPPQDELETKAILKQAIKARAALAELKQAAELIPNQAMLINTLPIMEARASSEIENIVTTTDKLFQSLQLENEEQDPNTKEALRYRTALFSGFQSLSRLPLCTQTAVLVCSEIKGRAMDIRKVTGTALRSDINGETIYTPPEGEQRIRDKLANWEKFIHQSDDLDPLIILAVAHHQFEAIHPFTDGNGRTGRVLNSLLLIEKGLLTLPILYLSRYIIANKADYYRLLSEVTSQQNWQEWVLYILKGIEETAEWTVAKIEAIKALTVETRHFIQTKLPQIYSHELVDILFEQPYTRILNLEKAGIAKRQTASKYLQALCEIGVLQELTLGRDKLFIHPKLMELLRGDNNHFLAYDQHQ</sequence>
<feature type="binding site" evidence="2">
    <location>
        <begin position="201"/>
        <end position="207"/>
    </location>
    <ligand>
        <name>ATP</name>
        <dbReference type="ChEBI" id="CHEBI:30616"/>
    </ligand>
</feature>
<feature type="binding site" evidence="2">
    <location>
        <position position="70"/>
    </location>
    <ligand>
        <name>ATP</name>
        <dbReference type="ChEBI" id="CHEBI:30616"/>
    </ligand>
</feature>
<dbReference type="NCBIfam" id="NF046030">
    <property type="entry name" value="ProtAdlyltaseSoFic"/>
    <property type="match status" value="1"/>
</dbReference>
<dbReference type="OrthoDB" id="9807853at2"/>
<evidence type="ECO:0000256" key="3">
    <source>
        <dbReference type="PIRSR" id="PIRSR640198-1"/>
    </source>
</evidence>
<comment type="function">
    <text evidence="1">Adenylyltransferase that mediates the addition of adenosine 5'-monophosphate (AMP) to specific residues of target proteins.</text>
</comment>
<dbReference type="PROSITE" id="PS51459">
    <property type="entry name" value="FIDO"/>
    <property type="match status" value="1"/>
</dbReference>
<feature type="binding site" evidence="2">
    <location>
        <position position="238"/>
    </location>
    <ligand>
        <name>ATP</name>
        <dbReference type="ChEBI" id="CHEBI:30616"/>
    </ligand>
</feature>
<evidence type="ECO:0000313" key="7">
    <source>
        <dbReference type="Proteomes" id="UP000190023"/>
    </source>
</evidence>
<evidence type="ECO:0000259" key="5">
    <source>
        <dbReference type="PROSITE" id="PS51459"/>
    </source>
</evidence>
<feature type="active site" evidence="3">
    <location>
        <position position="196"/>
    </location>
</feature>
<feature type="binding site" evidence="4">
    <location>
        <begin position="238"/>
        <end position="239"/>
    </location>
    <ligand>
        <name>ATP</name>
        <dbReference type="ChEBI" id="CHEBI:30616"/>
    </ligand>
</feature>
<comment type="subunit">
    <text evidence="1">Homodimer.</text>
</comment>
<feature type="binding site" evidence="4">
    <location>
        <begin position="200"/>
        <end position="207"/>
    </location>
    <ligand>
        <name>ATP</name>
        <dbReference type="ChEBI" id="CHEBI:30616"/>
    </ligand>
</feature>
<organism evidence="6 7">
    <name type="scientific">[Haemophilus] felis</name>
    <dbReference type="NCBI Taxonomy" id="123822"/>
    <lineage>
        <taxon>Bacteria</taxon>
        <taxon>Pseudomonadati</taxon>
        <taxon>Pseudomonadota</taxon>
        <taxon>Gammaproteobacteria</taxon>
        <taxon>Pasteurellales</taxon>
        <taxon>Pasteurellaceae</taxon>
    </lineage>
</organism>
<evidence type="ECO:0000313" key="6">
    <source>
        <dbReference type="EMBL" id="OOS03539.1"/>
    </source>
</evidence>
<dbReference type="GO" id="GO:0005524">
    <property type="term" value="F:ATP binding"/>
    <property type="evidence" value="ECO:0007669"/>
    <property type="project" value="UniProtKB-UniRule"/>
</dbReference>
<dbReference type="SUPFAM" id="SSF140931">
    <property type="entry name" value="Fic-like"/>
    <property type="match status" value="1"/>
</dbReference>
<dbReference type="GO" id="GO:0042803">
    <property type="term" value="F:protein homodimerization activity"/>
    <property type="evidence" value="ECO:0007669"/>
    <property type="project" value="UniProtKB-UniRule"/>
</dbReference>
<dbReference type="PANTHER" id="PTHR13504">
    <property type="entry name" value="FIDO DOMAIN-CONTAINING PROTEIN DDB_G0283145"/>
    <property type="match status" value="1"/>
</dbReference>
<dbReference type="STRING" id="123822.B0188_06585"/>
<dbReference type="GO" id="GO:0000287">
    <property type="term" value="F:magnesium ion binding"/>
    <property type="evidence" value="ECO:0007669"/>
    <property type="project" value="UniProtKB-UniRule"/>
</dbReference>
<comment type="caution">
    <text evidence="6">The sequence shown here is derived from an EMBL/GenBank/DDBJ whole genome shotgun (WGS) entry which is preliminary data.</text>
</comment>
<dbReference type="Proteomes" id="UP000190023">
    <property type="component" value="Unassembled WGS sequence"/>
</dbReference>
<dbReference type="PIRSF" id="PIRSF038925">
    <property type="entry name" value="AMP-prot_trans"/>
    <property type="match status" value="1"/>
</dbReference>
<reference evidence="6 7" key="1">
    <citation type="submission" date="2017-02" db="EMBL/GenBank/DDBJ databases">
        <title>Draft genome sequence of Haemophilus felis CCUG 31170 type strain.</title>
        <authorList>
            <person name="Engstrom-Jakobsson H."/>
            <person name="Salva-Serra F."/>
            <person name="Thorell K."/>
            <person name="Gonzales-Siles L."/>
            <person name="Karlsson R."/>
            <person name="Boulund F."/>
            <person name="Engstrand L."/>
            <person name="Kristiansson E."/>
            <person name="Moore E."/>
        </authorList>
    </citation>
    <scope>NUCLEOTIDE SEQUENCE [LARGE SCALE GENOMIC DNA]</scope>
    <source>
        <strain evidence="6 7">CCUG 31170</strain>
    </source>
</reference>
<keyword evidence="1 2" id="KW-0547">Nucleotide-binding</keyword>
<proteinExistence type="predicted"/>
<feature type="binding site" evidence="2">
    <location>
        <position position="196"/>
    </location>
    <ligand>
        <name>ATP</name>
        <dbReference type="ChEBI" id="CHEBI:30616"/>
    </ligand>
</feature>
<dbReference type="AlphaFoldDB" id="A0A1T0B0U4"/>
<comment type="catalytic activity">
    <reaction evidence="1">
        <text>L-tyrosyl-[protein] + ATP = O-(5'-adenylyl)-L-tyrosyl-[protein] + diphosphate</text>
        <dbReference type="Rhea" id="RHEA:54288"/>
        <dbReference type="Rhea" id="RHEA-COMP:10136"/>
        <dbReference type="Rhea" id="RHEA-COMP:13846"/>
        <dbReference type="ChEBI" id="CHEBI:30616"/>
        <dbReference type="ChEBI" id="CHEBI:33019"/>
        <dbReference type="ChEBI" id="CHEBI:46858"/>
        <dbReference type="ChEBI" id="CHEBI:83624"/>
        <dbReference type="EC" id="2.7.7.108"/>
    </reaction>
</comment>
<dbReference type="Pfam" id="PF13784">
    <property type="entry name" value="Fic_N"/>
    <property type="match status" value="1"/>
</dbReference>
<name>A0A1T0B0U4_9PAST</name>
<dbReference type="InterPro" id="IPR026287">
    <property type="entry name" value="SoFic-like"/>
</dbReference>
<dbReference type="InterPro" id="IPR040198">
    <property type="entry name" value="Fido_containing"/>
</dbReference>
<dbReference type="Pfam" id="PF02661">
    <property type="entry name" value="Fic"/>
    <property type="match status" value="1"/>
</dbReference>